<evidence type="ECO:0000313" key="3">
    <source>
        <dbReference type="Proteomes" id="UP001143400"/>
    </source>
</evidence>
<keyword evidence="1" id="KW-1133">Transmembrane helix</keyword>
<proteinExistence type="predicted"/>
<keyword evidence="1" id="KW-0812">Transmembrane</keyword>
<evidence type="ECO:0000313" key="2">
    <source>
        <dbReference type="EMBL" id="GLK54656.1"/>
    </source>
</evidence>
<protein>
    <submittedName>
        <fullName evidence="2">Uncharacterized protein</fullName>
    </submittedName>
</protein>
<sequence length="66" mass="7151">MRSYIGGQTERSTLNRPQGAIAVTSIELFAYVALAALSGGFGWAALAASRPQPVPVRVKARRDHRR</sequence>
<gene>
    <name evidence="2" type="ORF">GCM10008170_06750</name>
</gene>
<reference evidence="2" key="1">
    <citation type="journal article" date="2014" name="Int. J. Syst. Evol. Microbiol.">
        <title>Complete genome sequence of Corynebacterium casei LMG S-19264T (=DSM 44701T), isolated from a smear-ripened cheese.</title>
        <authorList>
            <consortium name="US DOE Joint Genome Institute (JGI-PGF)"/>
            <person name="Walter F."/>
            <person name="Albersmeier A."/>
            <person name="Kalinowski J."/>
            <person name="Ruckert C."/>
        </authorList>
    </citation>
    <scope>NUCLEOTIDE SEQUENCE</scope>
    <source>
        <strain evidence="2">VKM B-1606</strain>
    </source>
</reference>
<dbReference type="EMBL" id="BSFF01000001">
    <property type="protein sequence ID" value="GLK54656.1"/>
    <property type="molecule type" value="Genomic_DNA"/>
</dbReference>
<comment type="caution">
    <text evidence="2">The sequence shown here is derived from an EMBL/GenBank/DDBJ whole genome shotgun (WGS) entry which is preliminary data.</text>
</comment>
<keyword evidence="1" id="KW-0472">Membrane</keyword>
<evidence type="ECO:0000256" key="1">
    <source>
        <dbReference type="SAM" id="Phobius"/>
    </source>
</evidence>
<feature type="transmembrane region" description="Helical" evidence="1">
    <location>
        <begin position="21"/>
        <end position="46"/>
    </location>
</feature>
<organism evidence="2 3">
    <name type="scientific">Methylopila capsulata</name>
    <dbReference type="NCBI Taxonomy" id="61654"/>
    <lineage>
        <taxon>Bacteria</taxon>
        <taxon>Pseudomonadati</taxon>
        <taxon>Pseudomonadota</taxon>
        <taxon>Alphaproteobacteria</taxon>
        <taxon>Hyphomicrobiales</taxon>
        <taxon>Methylopilaceae</taxon>
        <taxon>Methylopila</taxon>
    </lineage>
</organism>
<accession>A0A9W6MR62</accession>
<dbReference type="Proteomes" id="UP001143400">
    <property type="component" value="Unassembled WGS sequence"/>
</dbReference>
<dbReference type="AlphaFoldDB" id="A0A9W6MR62"/>
<reference evidence="2" key="2">
    <citation type="submission" date="2023-01" db="EMBL/GenBank/DDBJ databases">
        <authorList>
            <person name="Sun Q."/>
            <person name="Evtushenko L."/>
        </authorList>
    </citation>
    <scope>NUCLEOTIDE SEQUENCE</scope>
    <source>
        <strain evidence="2">VKM B-1606</strain>
    </source>
</reference>
<name>A0A9W6MR62_9HYPH</name>